<gene>
    <name evidence="1" type="ORF">S01H4_31599</name>
</gene>
<reference evidence="1" key="1">
    <citation type="journal article" date="2014" name="Front. Microbiol.">
        <title>High frequency of phylogenetically diverse reductive dehalogenase-homologous genes in deep subseafloor sedimentary metagenomes.</title>
        <authorList>
            <person name="Kawai M."/>
            <person name="Futagami T."/>
            <person name="Toyoda A."/>
            <person name="Takaki Y."/>
            <person name="Nishi S."/>
            <person name="Hori S."/>
            <person name="Arai W."/>
            <person name="Tsubouchi T."/>
            <person name="Morono Y."/>
            <person name="Uchiyama I."/>
            <person name="Ito T."/>
            <person name="Fujiyama A."/>
            <person name="Inagaki F."/>
            <person name="Takami H."/>
        </authorList>
    </citation>
    <scope>NUCLEOTIDE SEQUENCE</scope>
    <source>
        <strain evidence="1">Expedition CK06-06</strain>
    </source>
</reference>
<feature type="non-terminal residue" evidence="1">
    <location>
        <position position="1"/>
    </location>
</feature>
<feature type="non-terminal residue" evidence="1">
    <location>
        <position position="303"/>
    </location>
</feature>
<sequence length="303" mass="34494">TLKSTVIKSMIQWFNEKTGKKLLNVVYDVPIRANMRFPHPDGESIVDIEYIFIALDREEEVNKLQSLELTSCWMNEAAEIPRGIHQMLKSRINRYPAKDDGGAHKPQIICDYNAVDTEHWLYKIAEVEKPQKHAFHVQPPAMIMCTKNDGIVEDTEGNSYKVNPDADNFDHLDEDYYIDQIAGADADWVSVFVMNNYGSLRKGKPVYKAYNDRLHSSDDISADWPLKGVPMLVGIDLGLDPAAAFAQMTPTGQLIVFDEIVTEDCSIEEFIEDHLRPKLYSEYRGFQFEIFIDPAGTARSPND</sequence>
<organism evidence="1">
    <name type="scientific">marine sediment metagenome</name>
    <dbReference type="NCBI Taxonomy" id="412755"/>
    <lineage>
        <taxon>unclassified sequences</taxon>
        <taxon>metagenomes</taxon>
        <taxon>ecological metagenomes</taxon>
    </lineage>
</organism>
<proteinExistence type="predicted"/>
<evidence type="ECO:0008006" key="2">
    <source>
        <dbReference type="Google" id="ProtNLM"/>
    </source>
</evidence>
<dbReference type="AlphaFoldDB" id="X1CBC0"/>
<comment type="caution">
    <text evidence="1">The sequence shown here is derived from an EMBL/GenBank/DDBJ whole genome shotgun (WGS) entry which is preliminary data.</text>
</comment>
<dbReference type="EMBL" id="BART01016429">
    <property type="protein sequence ID" value="GAG81606.1"/>
    <property type="molecule type" value="Genomic_DNA"/>
</dbReference>
<dbReference type="InterPro" id="IPR027417">
    <property type="entry name" value="P-loop_NTPase"/>
</dbReference>
<protein>
    <recommendedName>
        <fullName evidence="2">Phage terminase large subunit N-terminal domain-containing protein</fullName>
    </recommendedName>
</protein>
<evidence type="ECO:0000313" key="1">
    <source>
        <dbReference type="EMBL" id="GAG81606.1"/>
    </source>
</evidence>
<accession>X1CBC0</accession>
<dbReference type="Gene3D" id="3.40.50.300">
    <property type="entry name" value="P-loop containing nucleotide triphosphate hydrolases"/>
    <property type="match status" value="1"/>
</dbReference>
<name>X1CBC0_9ZZZZ</name>